<dbReference type="OrthoDB" id="10355700at2759"/>
<protein>
    <submittedName>
        <fullName evidence="1">Uncharacterized protein</fullName>
    </submittedName>
</protein>
<dbReference type="EMBL" id="UYRU01092232">
    <property type="protein sequence ID" value="VDN38004.1"/>
    <property type="molecule type" value="Genomic_DNA"/>
</dbReference>
<accession>A0A3P7N680</accession>
<name>A0A3P7N680_DIBLA</name>
<dbReference type="AlphaFoldDB" id="A0A3P7N680"/>
<evidence type="ECO:0000313" key="1">
    <source>
        <dbReference type="EMBL" id="VDN38004.1"/>
    </source>
</evidence>
<dbReference type="Proteomes" id="UP000281553">
    <property type="component" value="Unassembled WGS sequence"/>
</dbReference>
<sequence>MCAVSYAFLQLLSPLWAFRLVFSYSMLYLSWANLYRMSIDYNSVSADVSL</sequence>
<reference evidence="1 2" key="1">
    <citation type="submission" date="2018-11" db="EMBL/GenBank/DDBJ databases">
        <authorList>
            <consortium name="Pathogen Informatics"/>
        </authorList>
    </citation>
    <scope>NUCLEOTIDE SEQUENCE [LARGE SCALE GENOMIC DNA]</scope>
</reference>
<proteinExistence type="predicted"/>
<keyword evidence="2" id="KW-1185">Reference proteome</keyword>
<gene>
    <name evidence="1" type="ORF">DILT_LOCUS17495</name>
</gene>
<organism evidence="1 2">
    <name type="scientific">Dibothriocephalus latus</name>
    <name type="common">Fish tapeworm</name>
    <name type="synonym">Diphyllobothrium latum</name>
    <dbReference type="NCBI Taxonomy" id="60516"/>
    <lineage>
        <taxon>Eukaryota</taxon>
        <taxon>Metazoa</taxon>
        <taxon>Spiralia</taxon>
        <taxon>Lophotrochozoa</taxon>
        <taxon>Platyhelminthes</taxon>
        <taxon>Cestoda</taxon>
        <taxon>Eucestoda</taxon>
        <taxon>Diphyllobothriidea</taxon>
        <taxon>Diphyllobothriidae</taxon>
        <taxon>Dibothriocephalus</taxon>
    </lineage>
</organism>
<evidence type="ECO:0000313" key="2">
    <source>
        <dbReference type="Proteomes" id="UP000281553"/>
    </source>
</evidence>